<evidence type="ECO:0000313" key="2">
    <source>
        <dbReference type="EMBL" id="ETT84215.1"/>
    </source>
</evidence>
<dbReference type="PANTHER" id="PTHR43252">
    <property type="entry name" value="TRANSCRIPTIONAL REGULATOR YQJI"/>
    <property type="match status" value="1"/>
</dbReference>
<evidence type="ECO:0000259" key="1">
    <source>
        <dbReference type="Pfam" id="PF03551"/>
    </source>
</evidence>
<dbReference type="EMBL" id="ASQA01000028">
    <property type="protein sequence ID" value="ETT84215.1"/>
    <property type="molecule type" value="Genomic_DNA"/>
</dbReference>
<dbReference type="InterPro" id="IPR005149">
    <property type="entry name" value="Tscrpt_reg_PadR_N"/>
</dbReference>
<dbReference type="RefSeq" id="WP_038185554.1">
    <property type="nucleotide sequence ID" value="NZ_ASQA01000028.1"/>
</dbReference>
<dbReference type="Proteomes" id="UP000019062">
    <property type="component" value="Unassembled WGS sequence"/>
</dbReference>
<dbReference type="InterPro" id="IPR036388">
    <property type="entry name" value="WH-like_DNA-bd_sf"/>
</dbReference>
<evidence type="ECO:0000313" key="3">
    <source>
        <dbReference type="Proteomes" id="UP000019062"/>
    </source>
</evidence>
<dbReference type="PANTHER" id="PTHR43252:SF2">
    <property type="entry name" value="TRANSCRIPTION REGULATOR, PADR-LIKE FAMILY"/>
    <property type="match status" value="1"/>
</dbReference>
<accession>W4EUJ4</accession>
<reference evidence="2 3" key="1">
    <citation type="journal article" date="2014" name="BMC Genomics">
        <title>Genomic comparison of sporeforming bacilli isolated from milk.</title>
        <authorList>
            <person name="Moreno Switt A.I."/>
            <person name="Andrus A.D."/>
            <person name="Ranieri M.L."/>
            <person name="Orsi R.H."/>
            <person name="Ivy R."/>
            <person name="den Bakker H.C."/>
            <person name="Martin N.H."/>
            <person name="Wiedmann M."/>
            <person name="Boor K.J."/>
        </authorList>
    </citation>
    <scope>NUCLEOTIDE SEQUENCE [LARGE SCALE GENOMIC DNA]</scope>
    <source>
        <strain evidence="2 3">FSL R5-213</strain>
    </source>
</reference>
<sequence>MTQLLVLGMLDIRPMSGYDIQMMLQENDVERWSGVLVGSIYHALKKLEKDKYIEIERMEQTGLRQKAIYKITDKGQSYLQDLIFKAIKTSSIPYPTALYSGLSFIDKLPTEKSREALEQQLQKLVNELESLEIGLEVKEKYLDGELPAMIQLVSNNMIKIVKQQITLVEDILKLFDE</sequence>
<feature type="domain" description="Transcription regulator PadR N-terminal" evidence="1">
    <location>
        <begin position="6"/>
        <end position="80"/>
    </location>
</feature>
<dbReference type="PATRIC" id="fig|1227360.4.peg.2582"/>
<dbReference type="Gene3D" id="1.10.10.10">
    <property type="entry name" value="Winged helix-like DNA-binding domain superfamily/Winged helix DNA-binding domain"/>
    <property type="match status" value="1"/>
</dbReference>
<gene>
    <name evidence="2" type="ORF">C176_12643</name>
</gene>
<protein>
    <submittedName>
        <fullName evidence="2">Putative PadR family transcriptional regulator</fullName>
    </submittedName>
</protein>
<keyword evidence="3" id="KW-1185">Reference proteome</keyword>
<organism evidence="2 3">
    <name type="scientific">Viridibacillus arenosi FSL R5-213</name>
    <dbReference type="NCBI Taxonomy" id="1227360"/>
    <lineage>
        <taxon>Bacteria</taxon>
        <taxon>Bacillati</taxon>
        <taxon>Bacillota</taxon>
        <taxon>Bacilli</taxon>
        <taxon>Bacillales</taxon>
        <taxon>Caryophanaceae</taxon>
        <taxon>Viridibacillus</taxon>
    </lineage>
</organism>
<dbReference type="eggNOG" id="COG1695">
    <property type="taxonomic scope" value="Bacteria"/>
</dbReference>
<dbReference type="SUPFAM" id="SSF46785">
    <property type="entry name" value="Winged helix' DNA-binding domain"/>
    <property type="match status" value="1"/>
</dbReference>
<dbReference type="AlphaFoldDB" id="W4EUJ4"/>
<dbReference type="Pfam" id="PF03551">
    <property type="entry name" value="PadR"/>
    <property type="match status" value="1"/>
</dbReference>
<comment type="caution">
    <text evidence="2">The sequence shown here is derived from an EMBL/GenBank/DDBJ whole genome shotgun (WGS) entry which is preliminary data.</text>
</comment>
<name>W4EUJ4_9BACL</name>
<dbReference type="InterPro" id="IPR036390">
    <property type="entry name" value="WH_DNA-bd_sf"/>
</dbReference>
<proteinExistence type="predicted"/>